<keyword evidence="4" id="KW-0804">Transcription</keyword>
<dbReference type="InterPro" id="IPR016032">
    <property type="entry name" value="Sig_transdc_resp-reg_C-effctor"/>
</dbReference>
<dbReference type="PRINTS" id="PR00038">
    <property type="entry name" value="HTHLUXR"/>
</dbReference>
<evidence type="ECO:0000259" key="7">
    <source>
        <dbReference type="PROSITE" id="PS50110"/>
    </source>
</evidence>
<dbReference type="PROSITE" id="PS50043">
    <property type="entry name" value="HTH_LUXR_2"/>
    <property type="match status" value="1"/>
</dbReference>
<keyword evidence="1 5" id="KW-0597">Phosphoprotein</keyword>
<dbReference type="PANTHER" id="PTHR43214">
    <property type="entry name" value="TWO-COMPONENT RESPONSE REGULATOR"/>
    <property type="match status" value="1"/>
</dbReference>
<keyword evidence="3" id="KW-0238">DNA-binding</keyword>
<dbReference type="SMART" id="SM00421">
    <property type="entry name" value="HTH_LUXR"/>
    <property type="match status" value="1"/>
</dbReference>
<keyword evidence="9" id="KW-1185">Reference proteome</keyword>
<feature type="domain" description="HTH luxR-type" evidence="6">
    <location>
        <begin position="150"/>
        <end position="215"/>
    </location>
</feature>
<dbReference type="InterPro" id="IPR001789">
    <property type="entry name" value="Sig_transdc_resp-reg_receiver"/>
</dbReference>
<dbReference type="Gene3D" id="3.40.50.2300">
    <property type="match status" value="1"/>
</dbReference>
<dbReference type="Proteomes" id="UP000625527">
    <property type="component" value="Unassembled WGS sequence"/>
</dbReference>
<dbReference type="CDD" id="cd06170">
    <property type="entry name" value="LuxR_C_like"/>
    <property type="match status" value="1"/>
</dbReference>
<dbReference type="CDD" id="cd17535">
    <property type="entry name" value="REC_NarL-like"/>
    <property type="match status" value="1"/>
</dbReference>
<dbReference type="PANTHER" id="PTHR43214:SF24">
    <property type="entry name" value="TRANSCRIPTIONAL REGULATORY PROTEIN NARL-RELATED"/>
    <property type="match status" value="1"/>
</dbReference>
<dbReference type="InterPro" id="IPR058245">
    <property type="entry name" value="NreC/VraR/RcsB-like_REC"/>
</dbReference>
<dbReference type="Pfam" id="PF00196">
    <property type="entry name" value="GerE"/>
    <property type="match status" value="1"/>
</dbReference>
<gene>
    <name evidence="8" type="ORF">IHE71_18445</name>
</gene>
<evidence type="ECO:0000256" key="2">
    <source>
        <dbReference type="ARBA" id="ARBA00023015"/>
    </source>
</evidence>
<evidence type="ECO:0000313" key="8">
    <source>
        <dbReference type="EMBL" id="MBE1877671.1"/>
    </source>
</evidence>
<dbReference type="InterPro" id="IPR011006">
    <property type="entry name" value="CheY-like_superfamily"/>
</dbReference>
<dbReference type="SMART" id="SM00448">
    <property type="entry name" value="REC"/>
    <property type="match status" value="1"/>
</dbReference>
<evidence type="ECO:0000256" key="5">
    <source>
        <dbReference type="PROSITE-ProRule" id="PRU00169"/>
    </source>
</evidence>
<feature type="domain" description="Response regulatory" evidence="7">
    <location>
        <begin position="5"/>
        <end position="128"/>
    </location>
</feature>
<evidence type="ECO:0000259" key="6">
    <source>
        <dbReference type="PROSITE" id="PS50043"/>
    </source>
</evidence>
<organism evidence="8 9">
    <name type="scientific">Myceligenerans pegani</name>
    <dbReference type="NCBI Taxonomy" id="2776917"/>
    <lineage>
        <taxon>Bacteria</taxon>
        <taxon>Bacillati</taxon>
        <taxon>Actinomycetota</taxon>
        <taxon>Actinomycetes</taxon>
        <taxon>Micrococcales</taxon>
        <taxon>Promicromonosporaceae</taxon>
        <taxon>Myceligenerans</taxon>
    </lineage>
</organism>
<dbReference type="RefSeq" id="WP_192864228.1">
    <property type="nucleotide sequence ID" value="NZ_JADAQT010000105.1"/>
</dbReference>
<dbReference type="SUPFAM" id="SSF52172">
    <property type="entry name" value="CheY-like"/>
    <property type="match status" value="1"/>
</dbReference>
<feature type="modified residue" description="4-aspartylphosphate" evidence="5">
    <location>
        <position position="56"/>
    </location>
</feature>
<evidence type="ECO:0000313" key="9">
    <source>
        <dbReference type="Proteomes" id="UP000625527"/>
    </source>
</evidence>
<dbReference type="SUPFAM" id="SSF46894">
    <property type="entry name" value="C-terminal effector domain of the bipartite response regulators"/>
    <property type="match status" value="1"/>
</dbReference>
<evidence type="ECO:0000256" key="1">
    <source>
        <dbReference type="ARBA" id="ARBA00022553"/>
    </source>
</evidence>
<evidence type="ECO:0000256" key="4">
    <source>
        <dbReference type="ARBA" id="ARBA00023163"/>
    </source>
</evidence>
<accession>A0ABR9N380</accession>
<keyword evidence="2" id="KW-0805">Transcription regulation</keyword>
<dbReference type="PROSITE" id="PS50110">
    <property type="entry name" value="RESPONSE_REGULATORY"/>
    <property type="match status" value="1"/>
</dbReference>
<name>A0ABR9N380_9MICO</name>
<protein>
    <submittedName>
        <fullName evidence="8">Response regulator transcription factor</fullName>
    </submittedName>
</protein>
<sequence length="226" mass="24401">MGGLRLVLAEDNLLVRQGLASLLRGVEGFELCAVCGSLPELLSAVRRHVPDVVLTDIRMPPDNTDEGVRAARVLRDEYPDIGVVVISQFADPVYALEVLRGGSRGRAYLLKDHVDDLDQLVHAIRAAAAGGSYIDGEVVETMIRSRSRLVDSPIATLTQREREVLAEIATGSSNAAVAESLGVTRHAVEKHANSIFAKLGLVDDPEVNRRVKAVLLFLAGDPEHAR</sequence>
<reference evidence="8 9" key="1">
    <citation type="submission" date="2020-10" db="EMBL/GenBank/DDBJ databases">
        <title>Myceligenerans pegani sp. nov., an endophytic actinomycete isolated from Peganum harmala L. in Xinjiang, China.</title>
        <authorList>
            <person name="Xin L."/>
        </authorList>
    </citation>
    <scope>NUCLEOTIDE SEQUENCE [LARGE SCALE GENOMIC DNA]</scope>
    <source>
        <strain evidence="8 9">TRM65318</strain>
    </source>
</reference>
<evidence type="ECO:0000256" key="3">
    <source>
        <dbReference type="ARBA" id="ARBA00023125"/>
    </source>
</evidence>
<proteinExistence type="predicted"/>
<dbReference type="EMBL" id="JADAQT010000105">
    <property type="protein sequence ID" value="MBE1877671.1"/>
    <property type="molecule type" value="Genomic_DNA"/>
</dbReference>
<dbReference type="InterPro" id="IPR000792">
    <property type="entry name" value="Tscrpt_reg_LuxR_C"/>
</dbReference>
<dbReference type="InterPro" id="IPR039420">
    <property type="entry name" value="WalR-like"/>
</dbReference>
<comment type="caution">
    <text evidence="8">The sequence shown here is derived from an EMBL/GenBank/DDBJ whole genome shotgun (WGS) entry which is preliminary data.</text>
</comment>
<dbReference type="Pfam" id="PF00072">
    <property type="entry name" value="Response_reg"/>
    <property type="match status" value="1"/>
</dbReference>